<reference evidence="3" key="1">
    <citation type="submission" date="2011-11" db="EMBL/GenBank/DDBJ databases">
        <title>Complete sequence of Desulfosporosinus orientis DSM 765.</title>
        <authorList>
            <person name="Lucas S."/>
            <person name="Han J."/>
            <person name="Lapidus A."/>
            <person name="Cheng J.-F."/>
            <person name="Goodwin L."/>
            <person name="Pitluck S."/>
            <person name="Peters L."/>
            <person name="Ovchinnikova G."/>
            <person name="Teshima H."/>
            <person name="Detter J.C."/>
            <person name="Han C."/>
            <person name="Tapia R."/>
            <person name="Land M."/>
            <person name="Hauser L."/>
            <person name="Kyrpides N."/>
            <person name="Ivanova N."/>
            <person name="Pagani I."/>
            <person name="Pester M."/>
            <person name="Spring S."/>
            <person name="Ollivier B."/>
            <person name="Rattei T."/>
            <person name="Klenk H.-P."/>
            <person name="Wagner M."/>
            <person name="Loy A."/>
            <person name="Woyke T."/>
        </authorList>
    </citation>
    <scope>NUCLEOTIDE SEQUENCE [LARGE SCALE GENOMIC DNA]</scope>
    <source>
        <strain evidence="3">ATCC 19365 / DSM 765 / NCIMB 8382 / VKM B-1628</strain>
    </source>
</reference>
<dbReference type="RefSeq" id="WP_014186717.1">
    <property type="nucleotide sequence ID" value="NC_016584.1"/>
</dbReference>
<evidence type="ECO:0000313" key="3">
    <source>
        <dbReference type="Proteomes" id="UP000006346"/>
    </source>
</evidence>
<protein>
    <submittedName>
        <fullName evidence="2">VTC domain-containing protein</fullName>
    </submittedName>
</protein>
<gene>
    <name evidence="2" type="ordered locus">Desor_4501</name>
</gene>
<feature type="domain" description="VTC" evidence="1">
    <location>
        <begin position="7"/>
        <end position="231"/>
    </location>
</feature>
<accession>G7W9J3</accession>
<dbReference type="Gene3D" id="3.20.100.30">
    <property type="entry name" value="VTC, catalytic tunnel domain"/>
    <property type="match status" value="1"/>
</dbReference>
<dbReference type="HOGENOM" id="CLU_072767_1_0_9"/>
<dbReference type="eggNOG" id="COG5036">
    <property type="taxonomic scope" value="Bacteria"/>
</dbReference>
<keyword evidence="3" id="KW-1185">Reference proteome</keyword>
<dbReference type="GO" id="GO:0006799">
    <property type="term" value="P:polyphosphate biosynthetic process"/>
    <property type="evidence" value="ECO:0007669"/>
    <property type="project" value="UniProtKB-ARBA"/>
</dbReference>
<evidence type="ECO:0000313" key="2">
    <source>
        <dbReference type="EMBL" id="AET69910.1"/>
    </source>
</evidence>
<name>G7W9J3_DESOD</name>
<dbReference type="InterPro" id="IPR018966">
    <property type="entry name" value="VTC_domain"/>
</dbReference>
<dbReference type="Proteomes" id="UP000006346">
    <property type="component" value="Chromosome"/>
</dbReference>
<dbReference type="InterPro" id="IPR033469">
    <property type="entry name" value="CYTH-like_dom_sf"/>
</dbReference>
<dbReference type="InterPro" id="IPR042267">
    <property type="entry name" value="VTC_sf"/>
</dbReference>
<dbReference type="CDD" id="cd07750">
    <property type="entry name" value="PolyPPase_VTC_like"/>
    <property type="match status" value="1"/>
</dbReference>
<dbReference type="SUPFAM" id="SSF55154">
    <property type="entry name" value="CYTH-like phosphatases"/>
    <property type="match status" value="1"/>
</dbReference>
<evidence type="ECO:0000259" key="1">
    <source>
        <dbReference type="Pfam" id="PF09359"/>
    </source>
</evidence>
<dbReference type="PATRIC" id="fig|768706.3.peg.4573"/>
<reference evidence="2 3" key="2">
    <citation type="journal article" date="2012" name="J. Bacteriol.">
        <title>Complete genome sequences of Desulfosporosinus orientis DSM765T, Desulfosporosinus youngiae DSM17734T, Desulfosporosinus meridiei DSM13257T, and Desulfosporosinus acidiphilus DSM22704T.</title>
        <authorList>
            <person name="Pester M."/>
            <person name="Brambilla E."/>
            <person name="Alazard D."/>
            <person name="Rattei T."/>
            <person name="Weinmaier T."/>
            <person name="Han J."/>
            <person name="Lucas S."/>
            <person name="Lapidus A."/>
            <person name="Cheng J.F."/>
            <person name="Goodwin L."/>
            <person name="Pitluck S."/>
            <person name="Peters L."/>
            <person name="Ovchinnikova G."/>
            <person name="Teshima H."/>
            <person name="Detter J.C."/>
            <person name="Han C.S."/>
            <person name="Tapia R."/>
            <person name="Land M.L."/>
            <person name="Hauser L."/>
            <person name="Kyrpides N.C."/>
            <person name="Ivanova N.N."/>
            <person name="Pagani I."/>
            <person name="Huntmann M."/>
            <person name="Wei C.L."/>
            <person name="Davenport K.W."/>
            <person name="Daligault H."/>
            <person name="Chain P.S."/>
            <person name="Chen A."/>
            <person name="Mavromatis K."/>
            <person name="Markowitz V."/>
            <person name="Szeto E."/>
            <person name="Mikhailova N."/>
            <person name="Pati A."/>
            <person name="Wagner M."/>
            <person name="Woyke T."/>
            <person name="Ollivier B."/>
            <person name="Klenk H.P."/>
            <person name="Spring S."/>
            <person name="Loy A."/>
        </authorList>
    </citation>
    <scope>NUCLEOTIDE SEQUENCE [LARGE SCALE GENOMIC DNA]</scope>
    <source>
        <strain evidence="3">ATCC 19365 / DSM 765 / NCIMB 8382 / VKM B-1628</strain>
    </source>
</reference>
<dbReference type="STRING" id="768706.Desor_4501"/>
<dbReference type="KEGG" id="dor:Desor_4501"/>
<dbReference type="EMBL" id="CP003108">
    <property type="protein sequence ID" value="AET69910.1"/>
    <property type="molecule type" value="Genomic_DNA"/>
</dbReference>
<dbReference type="AlphaFoldDB" id="G7W9J3"/>
<dbReference type="OrthoDB" id="185578at2"/>
<dbReference type="Pfam" id="PF09359">
    <property type="entry name" value="VTC"/>
    <property type="match status" value="1"/>
</dbReference>
<sequence length="271" mass="31720">MAITTFKRYEMKYMLTQSQLDALIPKLLEYMNPDEHCQNGKDYSIYNIYYDTHDHHLIRHSLSKPYYKEKLRLRSYEVLTSPQDKVFLELKKKIGGIVNKRRAVLTLQEAHNFINLGRPPVSSNPMTRQVVKEIEYFLSNNEVTPAVYISYRRLAFFGKEDKDFRVTFDYQITTRRRELSLTKESYGEQLINPGQYLMEVKLTGAVPIWLSRVLSESSIFRTSFSKYGREYLNACPVLYQSLSEKTAGNLVSPKPTQNDDHYRCTTSALYA</sequence>
<organism evidence="2 3">
    <name type="scientific">Desulfosporosinus orientis (strain ATCC 19365 / DSM 765 / NCIMB 8382 / VKM B-1628 / Singapore I)</name>
    <name type="common">Desulfotomaculum orientis</name>
    <dbReference type="NCBI Taxonomy" id="768706"/>
    <lineage>
        <taxon>Bacteria</taxon>
        <taxon>Bacillati</taxon>
        <taxon>Bacillota</taxon>
        <taxon>Clostridia</taxon>
        <taxon>Eubacteriales</taxon>
        <taxon>Desulfitobacteriaceae</taxon>
        <taxon>Desulfosporosinus</taxon>
    </lineage>
</organism>
<proteinExistence type="predicted"/>